<evidence type="ECO:0000313" key="2">
    <source>
        <dbReference type="Proteomes" id="UP000309215"/>
    </source>
</evidence>
<protein>
    <submittedName>
        <fullName evidence="1">Uncharacterized protein</fullName>
    </submittedName>
</protein>
<evidence type="ECO:0000313" key="1">
    <source>
        <dbReference type="EMBL" id="TKC96467.1"/>
    </source>
</evidence>
<keyword evidence="2" id="KW-1185">Reference proteome</keyword>
<organism evidence="1 2">
    <name type="scientific">Polyangium fumosum</name>
    <dbReference type="NCBI Taxonomy" id="889272"/>
    <lineage>
        <taxon>Bacteria</taxon>
        <taxon>Pseudomonadati</taxon>
        <taxon>Myxococcota</taxon>
        <taxon>Polyangia</taxon>
        <taxon>Polyangiales</taxon>
        <taxon>Polyangiaceae</taxon>
        <taxon>Polyangium</taxon>
    </lineage>
</organism>
<dbReference type="OrthoDB" id="5504693at2"/>
<dbReference type="AlphaFoldDB" id="A0A4U1IQH5"/>
<comment type="caution">
    <text evidence="1">The sequence shown here is derived from an EMBL/GenBank/DDBJ whole genome shotgun (WGS) entry which is preliminary data.</text>
</comment>
<sequence length="284" mass="29745">MSEHTLASIANALGPPDPALLDAWLDGASEAQLVAKGNQIASARVLTDVRRLYALAYSFWQSATDTQKEALRGFSPELLSIAVHQALALDALLADHEERGDSRGASRATLEVALRDAFEKALSLRDQARAVLLGVAGNDAAAQEEVNQAVGTAEDPAALARGIGALVALGKKYLGIPAGPIKTRAKLLRLDGDYIGKLETAATTLSAAALAASARPAGEKVTQGSLDRADGVNLLLLTQIVRAFENAHEQDPTIPRLVPIAARRMFERGTKKKGSGAAEADAES</sequence>
<dbReference type="RefSeq" id="WP_136935388.1">
    <property type="nucleotide sequence ID" value="NZ_SSMQ01000086.1"/>
</dbReference>
<gene>
    <name evidence="1" type="ORF">E8A74_45250</name>
</gene>
<name>A0A4U1IQH5_9BACT</name>
<reference evidence="1 2" key="1">
    <citation type="submission" date="2019-04" db="EMBL/GenBank/DDBJ databases">
        <authorList>
            <person name="Li Y."/>
            <person name="Wang J."/>
        </authorList>
    </citation>
    <scope>NUCLEOTIDE SEQUENCE [LARGE SCALE GENOMIC DNA]</scope>
    <source>
        <strain evidence="1 2">DSM 14668</strain>
    </source>
</reference>
<dbReference type="Proteomes" id="UP000309215">
    <property type="component" value="Unassembled WGS sequence"/>
</dbReference>
<dbReference type="EMBL" id="SSMQ01000086">
    <property type="protein sequence ID" value="TKC96467.1"/>
    <property type="molecule type" value="Genomic_DNA"/>
</dbReference>
<proteinExistence type="predicted"/>
<accession>A0A4U1IQH5</accession>